<gene>
    <name evidence="2" type="ORF">THRCLA_03000</name>
</gene>
<keyword evidence="3" id="KW-1185">Reference proteome</keyword>
<dbReference type="EMBL" id="JNBS01000550">
    <property type="protein sequence ID" value="OQS04789.1"/>
    <property type="molecule type" value="Genomic_DNA"/>
</dbReference>
<protein>
    <submittedName>
        <fullName evidence="2">Uncharacterized protein</fullName>
    </submittedName>
</protein>
<feature type="compositionally biased region" description="Polar residues" evidence="1">
    <location>
        <begin position="140"/>
        <end position="167"/>
    </location>
</feature>
<dbReference type="AlphaFoldDB" id="A0A1W0A3L9"/>
<evidence type="ECO:0000313" key="2">
    <source>
        <dbReference type="EMBL" id="OQS04789.1"/>
    </source>
</evidence>
<comment type="caution">
    <text evidence="2">The sequence shown here is derived from an EMBL/GenBank/DDBJ whole genome shotgun (WGS) entry which is preliminary data.</text>
</comment>
<dbReference type="OrthoDB" id="72550at2759"/>
<evidence type="ECO:0000256" key="1">
    <source>
        <dbReference type="SAM" id="MobiDB-lite"/>
    </source>
</evidence>
<proteinExistence type="predicted"/>
<feature type="region of interest" description="Disordered" evidence="1">
    <location>
        <begin position="367"/>
        <end position="386"/>
    </location>
</feature>
<accession>A0A1W0A3L9</accession>
<feature type="compositionally biased region" description="Low complexity" evidence="1">
    <location>
        <begin position="370"/>
        <end position="380"/>
    </location>
</feature>
<dbReference type="Proteomes" id="UP000243217">
    <property type="component" value="Unassembled WGS sequence"/>
</dbReference>
<feature type="region of interest" description="Disordered" evidence="1">
    <location>
        <begin position="132"/>
        <end position="196"/>
    </location>
</feature>
<name>A0A1W0A3L9_9STRA</name>
<reference evidence="2 3" key="1">
    <citation type="journal article" date="2014" name="Genome Biol. Evol.">
        <title>The secreted proteins of Achlya hypogyna and Thraustotheca clavata identify the ancestral oomycete secretome and reveal gene acquisitions by horizontal gene transfer.</title>
        <authorList>
            <person name="Misner I."/>
            <person name="Blouin N."/>
            <person name="Leonard G."/>
            <person name="Richards T.A."/>
            <person name="Lane C.E."/>
        </authorList>
    </citation>
    <scope>NUCLEOTIDE SEQUENCE [LARGE SCALE GENOMIC DNA]</scope>
    <source>
        <strain evidence="2 3">ATCC 34112</strain>
    </source>
</reference>
<sequence>MGDVVRIFGGKADPEERGPPKRVSHVVENIGEHVAASKKRASWKFTLGESDTVHEVVLFHSVVHFDGREQYMSNHMTPGDWSVILLLESTNSAMEVRINDIESGDIPKYDFLIDRVPYRRMDVYRRTKAKPTQHVFTPYPGNSQGQQPASIHNAGLQQSHWGHSGMTQEPVNQHPPPPPKEKTPPKPRPAPQPEVNLLDTTVPETSVPAHAIVFDPFVTGAPVVKPAQTNPSNDLMSLFAQPSATQNPPPLNPNAFGQVPPQTFTGPPMNRPPMMQQGYQAFPQSAPMMQQPPSNFGQPMFVPMQQQGYPRASPPPLQKEHSAFSFIQAPPAPAYSAVPGSNFKTPQANMNISSLLAPHQVNNAHVPGRQQNGQNGININAFDGMR</sequence>
<evidence type="ECO:0000313" key="3">
    <source>
        <dbReference type="Proteomes" id="UP000243217"/>
    </source>
</evidence>
<organism evidence="2 3">
    <name type="scientific">Thraustotheca clavata</name>
    <dbReference type="NCBI Taxonomy" id="74557"/>
    <lineage>
        <taxon>Eukaryota</taxon>
        <taxon>Sar</taxon>
        <taxon>Stramenopiles</taxon>
        <taxon>Oomycota</taxon>
        <taxon>Saprolegniomycetes</taxon>
        <taxon>Saprolegniales</taxon>
        <taxon>Achlyaceae</taxon>
        <taxon>Thraustotheca</taxon>
    </lineage>
</organism>